<dbReference type="AlphaFoldDB" id="A0ABD1DT85"/>
<sequence>MVASEPATAAAQLRPPDGGWGWMVVFAYGLAN</sequence>
<accession>A0ABD1DT85</accession>
<protein>
    <recommendedName>
        <fullName evidence="3">Monocarboxylate transporter</fullName>
    </recommendedName>
</protein>
<gene>
    <name evidence="1" type="ORF">pipiens_005985</name>
</gene>
<keyword evidence="2" id="KW-1185">Reference proteome</keyword>
<dbReference type="Proteomes" id="UP001562425">
    <property type="component" value="Unassembled WGS sequence"/>
</dbReference>
<proteinExistence type="predicted"/>
<evidence type="ECO:0000313" key="2">
    <source>
        <dbReference type="Proteomes" id="UP001562425"/>
    </source>
</evidence>
<dbReference type="EMBL" id="JBEHCU010002618">
    <property type="protein sequence ID" value="KAL1402664.1"/>
    <property type="molecule type" value="Genomic_DNA"/>
</dbReference>
<name>A0ABD1DT85_CULPP</name>
<evidence type="ECO:0000313" key="1">
    <source>
        <dbReference type="EMBL" id="KAL1402664.1"/>
    </source>
</evidence>
<evidence type="ECO:0008006" key="3">
    <source>
        <dbReference type="Google" id="ProtNLM"/>
    </source>
</evidence>
<reference evidence="1 2" key="1">
    <citation type="submission" date="2024-05" db="EMBL/GenBank/DDBJ databases">
        <title>Culex pipiens pipiens assembly and annotation.</title>
        <authorList>
            <person name="Alout H."/>
            <person name="Durand T."/>
        </authorList>
    </citation>
    <scope>NUCLEOTIDE SEQUENCE [LARGE SCALE GENOMIC DNA]</scope>
    <source>
        <strain evidence="1">HA-2024</strain>
        <tissue evidence="1">Whole body</tissue>
    </source>
</reference>
<organism evidence="1 2">
    <name type="scientific">Culex pipiens pipiens</name>
    <name type="common">Northern house mosquito</name>
    <dbReference type="NCBI Taxonomy" id="38569"/>
    <lineage>
        <taxon>Eukaryota</taxon>
        <taxon>Metazoa</taxon>
        <taxon>Ecdysozoa</taxon>
        <taxon>Arthropoda</taxon>
        <taxon>Hexapoda</taxon>
        <taxon>Insecta</taxon>
        <taxon>Pterygota</taxon>
        <taxon>Neoptera</taxon>
        <taxon>Endopterygota</taxon>
        <taxon>Diptera</taxon>
        <taxon>Nematocera</taxon>
        <taxon>Culicoidea</taxon>
        <taxon>Culicidae</taxon>
        <taxon>Culicinae</taxon>
        <taxon>Culicini</taxon>
        <taxon>Culex</taxon>
        <taxon>Culex</taxon>
    </lineage>
</organism>
<feature type="non-terminal residue" evidence="1">
    <location>
        <position position="32"/>
    </location>
</feature>
<comment type="caution">
    <text evidence="1">The sequence shown here is derived from an EMBL/GenBank/DDBJ whole genome shotgun (WGS) entry which is preliminary data.</text>
</comment>